<keyword evidence="1" id="KW-0479">Metal-binding</keyword>
<dbReference type="EMBL" id="MUYV01000009">
    <property type="protein sequence ID" value="OOS24436.1"/>
    <property type="molecule type" value="Genomic_DNA"/>
</dbReference>
<keyword evidence="1" id="KW-0460">Magnesium</keyword>
<dbReference type="Gene3D" id="1.10.4080.10">
    <property type="entry name" value="ADP-ribosylation/Crystallin J1"/>
    <property type="match status" value="1"/>
</dbReference>
<comment type="cofactor">
    <cofactor evidence="1">
        <name>Mg(2+)</name>
        <dbReference type="ChEBI" id="CHEBI:18420"/>
    </cofactor>
    <text evidence="1">Binds 2 magnesium ions per subunit.</text>
</comment>
<dbReference type="Proteomes" id="UP000190683">
    <property type="component" value="Unassembled WGS sequence"/>
</dbReference>
<gene>
    <name evidence="2" type="ORF">B0681_07030</name>
</gene>
<dbReference type="Pfam" id="PF03747">
    <property type="entry name" value="ADP_ribosyl_GH"/>
    <property type="match status" value="1"/>
</dbReference>
<accession>A0A1T0CQ14</accession>
<dbReference type="GO" id="GO:0046872">
    <property type="term" value="F:metal ion binding"/>
    <property type="evidence" value="ECO:0007669"/>
    <property type="project" value="UniProtKB-KW"/>
</dbReference>
<dbReference type="STRING" id="573983.B0681_07030"/>
<feature type="binding site" evidence="1">
    <location>
        <position position="56"/>
    </location>
    <ligand>
        <name>Mg(2+)</name>
        <dbReference type="ChEBI" id="CHEBI:18420"/>
        <label>1</label>
    </ligand>
</feature>
<feature type="binding site" evidence="1">
    <location>
        <position position="57"/>
    </location>
    <ligand>
        <name>Mg(2+)</name>
        <dbReference type="ChEBI" id="CHEBI:18420"/>
        <label>1</label>
    </ligand>
</feature>
<dbReference type="RefSeq" id="WP_078318040.1">
    <property type="nucleotide sequence ID" value="NZ_MUYV01000009.1"/>
</dbReference>
<reference evidence="2 3" key="1">
    <citation type="submission" date="2017-02" db="EMBL/GenBank/DDBJ databases">
        <title>Draft genome sequence of Moraxella porci CCUG 54912T type strain.</title>
        <authorList>
            <person name="Salva-Serra F."/>
            <person name="Engstrom-Jakobsson H."/>
            <person name="Thorell K."/>
            <person name="Jaen-Luchoro D."/>
            <person name="Gonzales-Siles L."/>
            <person name="Karlsson R."/>
            <person name="Yazdan S."/>
            <person name="Boulund F."/>
            <person name="Johnning A."/>
            <person name="Engstrand L."/>
            <person name="Kristiansson E."/>
            <person name="Moore E."/>
        </authorList>
    </citation>
    <scope>NUCLEOTIDE SEQUENCE [LARGE SCALE GENOMIC DNA]</scope>
    <source>
        <strain evidence="2 3">CCUG 54912</strain>
    </source>
</reference>
<dbReference type="AlphaFoldDB" id="A0A1T0CQ14"/>
<evidence type="ECO:0000256" key="1">
    <source>
        <dbReference type="PIRSR" id="PIRSR605502-1"/>
    </source>
</evidence>
<proteinExistence type="predicted"/>
<evidence type="ECO:0000313" key="3">
    <source>
        <dbReference type="Proteomes" id="UP000190683"/>
    </source>
</evidence>
<evidence type="ECO:0008006" key="4">
    <source>
        <dbReference type="Google" id="ProtNLM"/>
    </source>
</evidence>
<organism evidence="2 3">
    <name type="scientific">Moraxella porci DSM 25326</name>
    <dbReference type="NCBI Taxonomy" id="573983"/>
    <lineage>
        <taxon>Bacteria</taxon>
        <taxon>Pseudomonadati</taxon>
        <taxon>Pseudomonadota</taxon>
        <taxon>Gammaproteobacteria</taxon>
        <taxon>Moraxellales</taxon>
        <taxon>Moraxellaceae</taxon>
        <taxon>Moraxella</taxon>
    </lineage>
</organism>
<feature type="binding site" evidence="1">
    <location>
        <position position="259"/>
    </location>
    <ligand>
        <name>Mg(2+)</name>
        <dbReference type="ChEBI" id="CHEBI:18420"/>
        <label>1</label>
    </ligand>
</feature>
<dbReference type="SUPFAM" id="SSF101478">
    <property type="entry name" value="ADP-ribosylglycohydrolase"/>
    <property type="match status" value="1"/>
</dbReference>
<keyword evidence="3" id="KW-1185">Reference proteome</keyword>
<dbReference type="PANTHER" id="PTHR16222:SF12">
    <property type="entry name" value="ADP-RIBOSYLGLYCOHYDROLASE-RELATED"/>
    <property type="match status" value="1"/>
</dbReference>
<dbReference type="InterPro" id="IPR005502">
    <property type="entry name" value="Ribosyl_crysJ1"/>
</dbReference>
<feature type="binding site" evidence="1">
    <location>
        <position position="258"/>
    </location>
    <ligand>
        <name>Mg(2+)</name>
        <dbReference type="ChEBI" id="CHEBI:18420"/>
        <label>1</label>
    </ligand>
</feature>
<sequence length="303" mass="32904">MPSITQKRNRAIGVLTGLAVGDALGAPAEFKARGSFSPVTDMIGGGIFNLPAGYWTDDTSMALCLADSLLACHGFDSHDQMQRYARWLELGENSSTGRCFDIGDTTRKAVMQFIHRGISQTTYTDHSNSGNGSIMRLAPVPIFYHHDIEQAVHYGRLSSTTTHGSDACLSACAYLSLVLWRAINSKVSKDELLADDSTQYNEHLHSIISGDYQHKSCNDIIGSGYVVESLEAALWCFYHTDNFTDAVLTAVNLGDDADTTAAICGQIAGAYYGVDAIPAHWLEKLHDSERIINLGAALFDANQ</sequence>
<evidence type="ECO:0000313" key="2">
    <source>
        <dbReference type="EMBL" id="OOS24436.1"/>
    </source>
</evidence>
<name>A0A1T0CQ14_9GAMM</name>
<dbReference type="PANTHER" id="PTHR16222">
    <property type="entry name" value="ADP-RIBOSYLGLYCOHYDROLASE"/>
    <property type="match status" value="1"/>
</dbReference>
<feature type="binding site" evidence="1">
    <location>
        <position position="58"/>
    </location>
    <ligand>
        <name>Mg(2+)</name>
        <dbReference type="ChEBI" id="CHEBI:18420"/>
        <label>1</label>
    </ligand>
</feature>
<comment type="caution">
    <text evidence="2">The sequence shown here is derived from an EMBL/GenBank/DDBJ whole genome shotgun (WGS) entry which is preliminary data.</text>
</comment>
<dbReference type="InterPro" id="IPR050792">
    <property type="entry name" value="ADP-ribosylglycohydrolase"/>
</dbReference>
<feature type="binding site" evidence="1">
    <location>
        <position position="256"/>
    </location>
    <ligand>
        <name>Mg(2+)</name>
        <dbReference type="ChEBI" id="CHEBI:18420"/>
        <label>1</label>
    </ligand>
</feature>
<dbReference type="InterPro" id="IPR036705">
    <property type="entry name" value="Ribosyl_crysJ1_sf"/>
</dbReference>
<protein>
    <recommendedName>
        <fullName evidence="4">ADP-ribosylglycohydrolase</fullName>
    </recommendedName>
</protein>